<sequence>MYMLCRNFMRFSHHARLLSSYGARQSTNDALHLRPCHLHRPYGFHRTALDHDLQNWFLCSFLCNRNHSASANGQIVDDISTAVWRNANEEQLQALCKAGNLFEAMELLHCLRSSIHSTSYVLLLKTCMASKTPSFARQVYAHLLQFSSGVTCLLADYLAVTFAKCGATEDASALFKSLRRRTVLSWTAMITALGDCGRGEDALQMFQLMQEDGVEPDSYTFVSLFKACCLSKNLQEGMRLHVAAYERGLTSNVFVGNTLLNMYTKCGDTPKAHKVFRSLPRQSIASWNGILSTLMEEGLAEDVLLSFRQLWAELGDPDHISLILALQACSSLAKVSLKNEDPNTHHLLEIGHSLHSFARNKVYESDLLVGTALINMYGSCGLANHAIQVFECLPQRDIVSFNAVLSAFIQGNQEERALQLYTWMGKEGLSPDQSTFILLFQVCWSFTDRIDTLSLNETNFVDVGQALHLDACKQGLEDTVSVVNSAILMYGKHGALFDAEYLFRSVDERNIMSWSNLLQVYVEQGWGEKGLLLYRQMQEEKVIPDSHVFVLVLQACAAFLQGEIPLMEREDSVKDFCYNMGQAIFMDAYMCGFSLDSYIGNVLIHMYSKCLGLLEAEEMFLYLPERDTITWTTMLSSYLEHGQASRVLQLYPLMLEDHVYPNELTFVITLNACSIIAECEKRLSMVENSWKLMVLEIVHALQCDANRIGCTSGGSIHSALIFAYGRCGSLVEAESLFVMPSHDYIAVMNAMIFVYVENGLEKKAMYLYEVMRKCHAHINEFILMCLMHSCRVSADLEACRDLHFDALASGHGENIYLRTNIIHAYGNCASLEDMEAASIEIVRPDTACWTACIMGSAVLGDFIAAVALLENLKLIGIQPDGVTLSALLLSCANCGCTDEGFQYCFSLIKDNDIIFNLKHYGILMGLLGRAGNLSMVEDILSRMPVQIDGMLWSSLLGLCYIHGDVGLARKAFTQALLEEQMGASTCVSMSNICYSYEKGEETAETE</sequence>
<organism evidence="3 4">
    <name type="scientific">Ceratopteris richardii</name>
    <name type="common">Triangle waterfern</name>
    <dbReference type="NCBI Taxonomy" id="49495"/>
    <lineage>
        <taxon>Eukaryota</taxon>
        <taxon>Viridiplantae</taxon>
        <taxon>Streptophyta</taxon>
        <taxon>Embryophyta</taxon>
        <taxon>Tracheophyta</taxon>
        <taxon>Polypodiopsida</taxon>
        <taxon>Polypodiidae</taxon>
        <taxon>Polypodiales</taxon>
        <taxon>Pteridineae</taxon>
        <taxon>Pteridaceae</taxon>
        <taxon>Parkerioideae</taxon>
        <taxon>Ceratopteris</taxon>
    </lineage>
</organism>
<dbReference type="Pfam" id="PF01535">
    <property type="entry name" value="PPR"/>
    <property type="match status" value="6"/>
</dbReference>
<name>A0A8T2TLM6_CERRI</name>
<keyword evidence="4" id="KW-1185">Reference proteome</keyword>
<dbReference type="Gene3D" id="1.25.40.10">
    <property type="entry name" value="Tetratricopeptide repeat domain"/>
    <property type="match status" value="6"/>
</dbReference>
<dbReference type="Pfam" id="PF13041">
    <property type="entry name" value="PPR_2"/>
    <property type="match status" value="3"/>
</dbReference>
<dbReference type="PANTHER" id="PTHR47926">
    <property type="entry name" value="PENTATRICOPEPTIDE REPEAT-CONTAINING PROTEIN"/>
    <property type="match status" value="1"/>
</dbReference>
<evidence type="ECO:0000313" key="4">
    <source>
        <dbReference type="Proteomes" id="UP000825935"/>
    </source>
</evidence>
<proteinExistence type="predicted"/>
<feature type="repeat" description="PPR" evidence="2">
    <location>
        <begin position="182"/>
        <end position="216"/>
    </location>
</feature>
<evidence type="ECO:0000313" key="3">
    <source>
        <dbReference type="EMBL" id="KAH7422713.1"/>
    </source>
</evidence>
<accession>A0A8T2TLM6</accession>
<evidence type="ECO:0000256" key="1">
    <source>
        <dbReference type="ARBA" id="ARBA00022737"/>
    </source>
</evidence>
<gene>
    <name evidence="3" type="ORF">KP509_12G021700</name>
</gene>
<dbReference type="InterPro" id="IPR046960">
    <property type="entry name" value="PPR_At4g14850-like_plant"/>
</dbReference>
<evidence type="ECO:0000256" key="2">
    <source>
        <dbReference type="PROSITE-ProRule" id="PRU00708"/>
    </source>
</evidence>
<dbReference type="EMBL" id="CM035417">
    <property type="protein sequence ID" value="KAH7422713.1"/>
    <property type="molecule type" value="Genomic_DNA"/>
</dbReference>
<reference evidence="3" key="1">
    <citation type="submission" date="2021-08" db="EMBL/GenBank/DDBJ databases">
        <title>WGS assembly of Ceratopteris richardii.</title>
        <authorList>
            <person name="Marchant D.B."/>
            <person name="Chen G."/>
            <person name="Jenkins J."/>
            <person name="Shu S."/>
            <person name="Leebens-Mack J."/>
            <person name="Grimwood J."/>
            <person name="Schmutz J."/>
            <person name="Soltis P."/>
            <person name="Soltis D."/>
            <person name="Chen Z.-H."/>
        </authorList>
    </citation>
    <scope>NUCLEOTIDE SEQUENCE</scope>
    <source>
        <strain evidence="3">Whitten #5841</strain>
        <tissue evidence="3">Leaf</tissue>
    </source>
</reference>
<feature type="repeat" description="PPR" evidence="2">
    <location>
        <begin position="627"/>
        <end position="661"/>
    </location>
</feature>
<keyword evidence="1" id="KW-0677">Repeat</keyword>
<dbReference type="InterPro" id="IPR002885">
    <property type="entry name" value="PPR_rpt"/>
</dbReference>
<dbReference type="GO" id="GO:0009451">
    <property type="term" value="P:RNA modification"/>
    <property type="evidence" value="ECO:0007669"/>
    <property type="project" value="InterPro"/>
</dbReference>
<feature type="repeat" description="PPR" evidence="2">
    <location>
        <begin position="252"/>
        <end position="286"/>
    </location>
</feature>
<dbReference type="NCBIfam" id="TIGR00756">
    <property type="entry name" value="PPR"/>
    <property type="match status" value="3"/>
</dbReference>
<protein>
    <recommendedName>
        <fullName evidence="5">Pentatricopeptide repeat-containing protein</fullName>
    </recommendedName>
</protein>
<dbReference type="PROSITE" id="PS51375">
    <property type="entry name" value="PPR"/>
    <property type="match status" value="5"/>
</dbReference>
<dbReference type="GO" id="GO:0003723">
    <property type="term" value="F:RNA binding"/>
    <property type="evidence" value="ECO:0007669"/>
    <property type="project" value="InterPro"/>
</dbReference>
<dbReference type="OrthoDB" id="1909976at2759"/>
<dbReference type="Proteomes" id="UP000825935">
    <property type="component" value="Chromosome 12"/>
</dbReference>
<feature type="repeat" description="PPR" evidence="2">
    <location>
        <begin position="510"/>
        <end position="544"/>
    </location>
</feature>
<evidence type="ECO:0008006" key="5">
    <source>
        <dbReference type="Google" id="ProtNLM"/>
    </source>
</evidence>
<feature type="repeat" description="PPR" evidence="2">
    <location>
        <begin position="397"/>
        <end position="431"/>
    </location>
</feature>
<comment type="caution">
    <text evidence="3">The sequence shown here is derived from an EMBL/GenBank/DDBJ whole genome shotgun (WGS) entry which is preliminary data.</text>
</comment>
<dbReference type="AlphaFoldDB" id="A0A8T2TLM6"/>
<dbReference type="InterPro" id="IPR011990">
    <property type="entry name" value="TPR-like_helical_dom_sf"/>
</dbReference>